<dbReference type="GO" id="GO:0003677">
    <property type="term" value="F:DNA binding"/>
    <property type="evidence" value="ECO:0007669"/>
    <property type="project" value="UniProtKB-UniRule"/>
</dbReference>
<dbReference type="Gene3D" id="3.10.150.10">
    <property type="entry name" value="DNA Polymerase III, subunit A, domain 2"/>
    <property type="match status" value="1"/>
</dbReference>
<dbReference type="RefSeq" id="WP_006308714.1">
    <property type="nucleotide sequence ID" value="NZ_JH601133.1"/>
</dbReference>
<dbReference type="Gene3D" id="3.70.10.10">
    <property type="match status" value="1"/>
</dbReference>
<dbReference type="InterPro" id="IPR022635">
    <property type="entry name" value="DNA_polIII_beta_C"/>
</dbReference>
<evidence type="ECO:0000313" key="14">
    <source>
        <dbReference type="EMBL" id="EHR37508.1"/>
    </source>
</evidence>
<evidence type="ECO:0000256" key="10">
    <source>
        <dbReference type="PIRNR" id="PIRNR000804"/>
    </source>
</evidence>
<evidence type="ECO:0000256" key="9">
    <source>
        <dbReference type="ARBA" id="ARBA00023125"/>
    </source>
</evidence>
<comment type="caution">
    <text evidence="14">The sequence shown here is derived from an EMBL/GenBank/DDBJ whole genome shotgun (WGS) entry which is preliminary data.</text>
</comment>
<proteinExistence type="inferred from homology"/>
<feature type="domain" description="DNA polymerase III beta sliding clamp N-terminal" evidence="11">
    <location>
        <begin position="1"/>
        <end position="126"/>
    </location>
</feature>
<dbReference type="PIRSF" id="PIRSF000804">
    <property type="entry name" value="DNA_pol_III_b"/>
    <property type="match status" value="1"/>
</dbReference>
<dbReference type="InterPro" id="IPR001001">
    <property type="entry name" value="DNA_polIII_beta"/>
</dbReference>
<dbReference type="GO" id="GO:0008408">
    <property type="term" value="F:3'-5' exonuclease activity"/>
    <property type="evidence" value="ECO:0007669"/>
    <property type="project" value="InterPro"/>
</dbReference>
<dbReference type="InterPro" id="IPR022637">
    <property type="entry name" value="DNA_polIII_beta_cen"/>
</dbReference>
<keyword evidence="5 10" id="KW-0808">Transferase</keyword>
<dbReference type="EMBL" id="AGEG01000006">
    <property type="protein sequence ID" value="EHR37508.1"/>
    <property type="molecule type" value="Genomic_DNA"/>
</dbReference>
<dbReference type="PANTHER" id="PTHR30478">
    <property type="entry name" value="DNA POLYMERASE III SUBUNIT BETA"/>
    <property type="match status" value="1"/>
</dbReference>
<keyword evidence="9" id="KW-0238">DNA-binding</keyword>
<comment type="subcellular location">
    <subcellularLocation>
        <location evidence="1 10">Cytoplasm</location>
    </subcellularLocation>
</comment>
<dbReference type="SUPFAM" id="SSF55979">
    <property type="entry name" value="DNA clamp"/>
    <property type="match status" value="3"/>
</dbReference>
<comment type="similarity">
    <text evidence="2 10">Belongs to the beta sliding clamp family.</text>
</comment>
<protein>
    <recommendedName>
        <fullName evidence="3 10">Beta sliding clamp</fullName>
    </recommendedName>
</protein>
<evidence type="ECO:0000256" key="4">
    <source>
        <dbReference type="ARBA" id="ARBA00022490"/>
    </source>
</evidence>
<dbReference type="InterPro" id="IPR046938">
    <property type="entry name" value="DNA_clamp_sf"/>
</dbReference>
<evidence type="ECO:0000259" key="13">
    <source>
        <dbReference type="Pfam" id="PF02768"/>
    </source>
</evidence>
<dbReference type="Proteomes" id="UP000006190">
    <property type="component" value="Unassembled WGS sequence"/>
</dbReference>
<evidence type="ECO:0000256" key="7">
    <source>
        <dbReference type="ARBA" id="ARBA00022705"/>
    </source>
</evidence>
<keyword evidence="15" id="KW-1185">Reference proteome</keyword>
<dbReference type="CDD" id="cd00140">
    <property type="entry name" value="beta_clamp"/>
    <property type="match status" value="1"/>
</dbReference>
<name>H3NIJ8_9LACT</name>
<keyword evidence="6 10" id="KW-0548">Nucleotidyltransferase</keyword>
<accession>H3NIJ8</accession>
<dbReference type="SMART" id="SM00480">
    <property type="entry name" value="POL3Bc"/>
    <property type="match status" value="1"/>
</dbReference>
<dbReference type="OrthoDB" id="8421503at2"/>
<evidence type="ECO:0000256" key="5">
    <source>
        <dbReference type="ARBA" id="ARBA00022679"/>
    </source>
</evidence>
<comment type="subunit">
    <text evidence="10">Forms a ring-shaped head-to-tail homodimer around DNA.</text>
</comment>
<evidence type="ECO:0000256" key="8">
    <source>
        <dbReference type="ARBA" id="ARBA00022932"/>
    </source>
</evidence>
<gene>
    <name evidence="14" type="ORF">HMPREF9708_00687</name>
</gene>
<keyword evidence="4 10" id="KW-0963">Cytoplasm</keyword>
<dbReference type="Pfam" id="PF02767">
    <property type="entry name" value="DNA_pol3_beta_2"/>
    <property type="match status" value="1"/>
</dbReference>
<dbReference type="Pfam" id="PF02768">
    <property type="entry name" value="DNA_pol3_beta_3"/>
    <property type="match status" value="1"/>
</dbReference>
<sequence length="382" mass="42435">MKFTINRASFTQQINHVQRAIPTKTTIDILYGIKLTANSEGLTLIGSDADISILSLIAADDSMADLVIEEEGEVVLPARLLNDIIKKLPADEVSVSVNERHVATIRSAKAEFQIAGKDGNQYPRLPEIDATTEIQLPTLAFKNLINQTIFAASNQESRPILTGLHLTLEEGYINAVATDSHRLSQRQIPLELSDQQKVFQALTIPKKTMNELSRIVPDEAQLTLTVSNQQIIFHFDAITIYSRLLEGNYPATDRLIPESSETDLVVNSLDFLQAIERASLMAHEGKNNIVQLDLQNNQAELSVTGNEIGNVAEMIDYESLTGPGLKISFNPDYMKEALRSFGDCSIRLQFNSPVRPMLLSRLEVSEVPHNELIQLLTPVRTH</sequence>
<dbReference type="HOGENOM" id="CLU_038149_2_0_9"/>
<reference evidence="14 15" key="1">
    <citation type="submission" date="2012-01" db="EMBL/GenBank/DDBJ databases">
        <title>The Genome Sequence of Facklamia languida CCUG 37842.</title>
        <authorList>
            <consortium name="The Broad Institute Genome Sequencing Platform"/>
            <person name="Earl A."/>
            <person name="Ward D."/>
            <person name="Feldgarden M."/>
            <person name="Gevers D."/>
            <person name="Huys G."/>
            <person name="Young S.K."/>
            <person name="Zeng Q."/>
            <person name="Gargeya S."/>
            <person name="Fitzgerald M."/>
            <person name="Haas B."/>
            <person name="Abouelleil A."/>
            <person name="Alvarado L."/>
            <person name="Arachchi H.M."/>
            <person name="Berlin A."/>
            <person name="Chapman S.B."/>
            <person name="Gearin G."/>
            <person name="Goldberg J."/>
            <person name="Griggs A."/>
            <person name="Gujja S."/>
            <person name="Hansen M."/>
            <person name="Heiman D."/>
            <person name="Howarth C."/>
            <person name="Larimer J."/>
            <person name="Lui A."/>
            <person name="MacDonald P.J.P."/>
            <person name="McCowen C."/>
            <person name="Montmayeur A."/>
            <person name="Murphy C."/>
            <person name="Neiman D."/>
            <person name="Pearson M."/>
            <person name="Priest M."/>
            <person name="Roberts A."/>
            <person name="Saif S."/>
            <person name="Shea T."/>
            <person name="Sisk P."/>
            <person name="Stolte C."/>
            <person name="Sykes S."/>
            <person name="Wortman J."/>
            <person name="Nusbaum C."/>
            <person name="Birren B."/>
        </authorList>
    </citation>
    <scope>NUCLEOTIDE SEQUENCE [LARGE SCALE GENOMIC DNA]</scope>
    <source>
        <strain evidence="14 15">CCUG 37842</strain>
    </source>
</reference>
<dbReference type="InterPro" id="IPR022634">
    <property type="entry name" value="DNA_polIII_beta_N"/>
</dbReference>
<evidence type="ECO:0000256" key="6">
    <source>
        <dbReference type="ARBA" id="ARBA00022695"/>
    </source>
</evidence>
<evidence type="ECO:0000256" key="1">
    <source>
        <dbReference type="ARBA" id="ARBA00004496"/>
    </source>
</evidence>
<evidence type="ECO:0000259" key="12">
    <source>
        <dbReference type="Pfam" id="PF02767"/>
    </source>
</evidence>
<evidence type="ECO:0000256" key="3">
    <source>
        <dbReference type="ARBA" id="ARBA00021035"/>
    </source>
</evidence>
<evidence type="ECO:0000259" key="11">
    <source>
        <dbReference type="Pfam" id="PF00712"/>
    </source>
</evidence>
<dbReference type="GO" id="GO:0009360">
    <property type="term" value="C:DNA polymerase III complex"/>
    <property type="evidence" value="ECO:0007669"/>
    <property type="project" value="InterPro"/>
</dbReference>
<dbReference type="GO" id="GO:0005737">
    <property type="term" value="C:cytoplasm"/>
    <property type="evidence" value="ECO:0007669"/>
    <property type="project" value="UniProtKB-SubCell"/>
</dbReference>
<feature type="domain" description="DNA polymerase III beta sliding clamp central" evidence="12">
    <location>
        <begin position="136"/>
        <end position="250"/>
    </location>
</feature>
<feature type="domain" description="DNA polymerase III beta sliding clamp C-terminal" evidence="13">
    <location>
        <begin position="254"/>
        <end position="367"/>
    </location>
</feature>
<dbReference type="NCBIfam" id="TIGR00663">
    <property type="entry name" value="dnan"/>
    <property type="match status" value="1"/>
</dbReference>
<dbReference type="PANTHER" id="PTHR30478:SF0">
    <property type="entry name" value="BETA SLIDING CLAMP"/>
    <property type="match status" value="1"/>
</dbReference>
<organism evidence="14 15">
    <name type="scientific">Facklamia languida CCUG 37842</name>
    <dbReference type="NCBI Taxonomy" id="883113"/>
    <lineage>
        <taxon>Bacteria</taxon>
        <taxon>Bacillati</taxon>
        <taxon>Bacillota</taxon>
        <taxon>Bacilli</taxon>
        <taxon>Lactobacillales</taxon>
        <taxon>Aerococcaceae</taxon>
        <taxon>Facklamia</taxon>
    </lineage>
</organism>
<dbReference type="AlphaFoldDB" id="H3NIJ8"/>
<dbReference type="PATRIC" id="fig|883113.3.peg.688"/>
<evidence type="ECO:0000313" key="15">
    <source>
        <dbReference type="Proteomes" id="UP000006190"/>
    </source>
</evidence>
<dbReference type="Pfam" id="PF00712">
    <property type="entry name" value="DNA_pol3_beta"/>
    <property type="match status" value="1"/>
</dbReference>
<dbReference type="GO" id="GO:0003887">
    <property type="term" value="F:DNA-directed DNA polymerase activity"/>
    <property type="evidence" value="ECO:0007669"/>
    <property type="project" value="UniProtKB-UniRule"/>
</dbReference>
<dbReference type="eggNOG" id="COG0592">
    <property type="taxonomic scope" value="Bacteria"/>
</dbReference>
<dbReference type="GO" id="GO:0006271">
    <property type="term" value="P:DNA strand elongation involved in DNA replication"/>
    <property type="evidence" value="ECO:0007669"/>
    <property type="project" value="TreeGrafter"/>
</dbReference>
<comment type="function">
    <text evidence="10">Confers DNA tethering and processivity to DNA polymerases and other proteins. Acts as a clamp, forming a ring around DNA (a reaction catalyzed by the clamp-loading complex) which diffuses in an ATP-independent manner freely and bidirectionally along dsDNA. Initially characterized for its ability to contact the catalytic subunit of DNA polymerase III (Pol III), a complex, multichain enzyme responsible for most of the replicative synthesis in bacteria; Pol III exhibits 3'-5' exonuclease proofreading activity. The beta chain is required for initiation of replication as well as for processivity of DNA replication.</text>
</comment>
<keyword evidence="8 10" id="KW-0239">DNA-directed DNA polymerase</keyword>
<keyword evidence="7 10" id="KW-0235">DNA replication</keyword>
<evidence type="ECO:0000256" key="2">
    <source>
        <dbReference type="ARBA" id="ARBA00010752"/>
    </source>
</evidence>
<dbReference type="STRING" id="883113.HMPREF9708_00687"/>